<dbReference type="Pfam" id="PF26622">
    <property type="entry name" value="DUF8199"/>
    <property type="match status" value="1"/>
</dbReference>
<dbReference type="Proteomes" id="UP000238042">
    <property type="component" value="Unassembled WGS sequence"/>
</dbReference>
<gene>
    <name evidence="1" type="ORF">C4S77_10095</name>
</gene>
<dbReference type="RefSeq" id="WP_105247437.1">
    <property type="nucleotide sequence ID" value="NZ_PSZM01000045.1"/>
</dbReference>
<organism evidence="1 2">
    <name type="scientific">Apibacter adventoris</name>
    <dbReference type="NCBI Taxonomy" id="1679466"/>
    <lineage>
        <taxon>Bacteria</taxon>
        <taxon>Pseudomonadati</taxon>
        <taxon>Bacteroidota</taxon>
        <taxon>Flavobacteriia</taxon>
        <taxon>Flavobacteriales</taxon>
        <taxon>Weeksellaceae</taxon>
        <taxon>Apibacter</taxon>
    </lineage>
</organism>
<dbReference type="EMBL" id="PSZM01000045">
    <property type="protein sequence ID" value="PQL90797.1"/>
    <property type="molecule type" value="Genomic_DNA"/>
</dbReference>
<dbReference type="AlphaFoldDB" id="A0A2S8A897"/>
<name>A0A2S8A897_9FLAO</name>
<protein>
    <submittedName>
        <fullName evidence="1">Uncharacterized protein</fullName>
    </submittedName>
</protein>
<evidence type="ECO:0000313" key="2">
    <source>
        <dbReference type="Proteomes" id="UP000238042"/>
    </source>
</evidence>
<dbReference type="InterPro" id="IPR058060">
    <property type="entry name" value="HYC_CC_PP"/>
</dbReference>
<evidence type="ECO:0000313" key="1">
    <source>
        <dbReference type="EMBL" id="PQL90797.1"/>
    </source>
</evidence>
<sequence>MKKSLSIFLIILILLVNQNIHIYQNWCNGENIGYTINTKRFNFYNNSIPLKSYPIFSKDKCCKDVLIKSNNNNSFFSFEKTLQISLLSFNGIFNEFNFDLHYTFLTKDKKIPQLYSKPPPDKVKLYQYYCRYTYYC</sequence>
<proteinExistence type="predicted"/>
<reference evidence="1 2" key="1">
    <citation type="submission" date="2018-02" db="EMBL/GenBank/DDBJ databases">
        <title>Genome sequences of Apibacter spp., gut symbionts of Asian honey bees.</title>
        <authorList>
            <person name="Kwong W.K."/>
            <person name="Steele M.I."/>
            <person name="Moran N.A."/>
        </authorList>
    </citation>
    <scope>NUCLEOTIDE SEQUENCE [LARGE SCALE GENOMIC DNA]</scope>
    <source>
        <strain evidence="2">wkB301</strain>
    </source>
</reference>
<dbReference type="NCBIfam" id="NF047658">
    <property type="entry name" value="HYC_CC_PP"/>
    <property type="match status" value="1"/>
</dbReference>
<accession>A0A2S8A897</accession>
<comment type="caution">
    <text evidence="1">The sequence shown here is derived from an EMBL/GenBank/DDBJ whole genome shotgun (WGS) entry which is preliminary data.</text>
</comment>
<keyword evidence="2" id="KW-1185">Reference proteome</keyword>
<dbReference type="InterPro" id="IPR058512">
    <property type="entry name" value="DUF8199"/>
</dbReference>